<dbReference type="EMBL" id="JAATWM020000011">
    <property type="protein sequence ID" value="KAF9878106.1"/>
    <property type="molecule type" value="Genomic_DNA"/>
</dbReference>
<dbReference type="AlphaFoldDB" id="A0A9P6ICN5"/>
<comment type="caution">
    <text evidence="2">The sequence shown here is derived from an EMBL/GenBank/DDBJ whole genome shotgun (WGS) entry which is preliminary data.</text>
</comment>
<feature type="compositionally biased region" description="Polar residues" evidence="1">
    <location>
        <begin position="26"/>
        <end position="35"/>
    </location>
</feature>
<evidence type="ECO:0000256" key="1">
    <source>
        <dbReference type="SAM" id="MobiDB-lite"/>
    </source>
</evidence>
<dbReference type="GeneID" id="62159937"/>
<feature type="region of interest" description="Disordered" evidence="1">
    <location>
        <begin position="26"/>
        <end position="51"/>
    </location>
</feature>
<protein>
    <submittedName>
        <fullName evidence="2">Uncharacterized protein</fullName>
    </submittedName>
</protein>
<feature type="compositionally biased region" description="Basic residues" evidence="1">
    <location>
        <begin position="39"/>
        <end position="49"/>
    </location>
</feature>
<organism evidence="2 3">
    <name type="scientific">Colletotrichum karsti</name>
    <dbReference type="NCBI Taxonomy" id="1095194"/>
    <lineage>
        <taxon>Eukaryota</taxon>
        <taxon>Fungi</taxon>
        <taxon>Dikarya</taxon>
        <taxon>Ascomycota</taxon>
        <taxon>Pezizomycotina</taxon>
        <taxon>Sordariomycetes</taxon>
        <taxon>Hypocreomycetidae</taxon>
        <taxon>Glomerellales</taxon>
        <taxon>Glomerellaceae</taxon>
        <taxon>Colletotrichum</taxon>
        <taxon>Colletotrichum boninense species complex</taxon>
    </lineage>
</organism>
<accession>A0A9P6ICN5</accession>
<keyword evidence="3" id="KW-1185">Reference proteome</keyword>
<dbReference type="Proteomes" id="UP000781932">
    <property type="component" value="Unassembled WGS sequence"/>
</dbReference>
<dbReference type="RefSeq" id="XP_038747567.1">
    <property type="nucleotide sequence ID" value="XM_038886863.1"/>
</dbReference>
<reference evidence="2" key="2">
    <citation type="submission" date="2020-11" db="EMBL/GenBank/DDBJ databases">
        <title>Whole genome sequencing of Colletotrichum sp.</title>
        <authorList>
            <person name="Li H."/>
        </authorList>
    </citation>
    <scope>NUCLEOTIDE SEQUENCE</scope>
    <source>
        <strain evidence="2">CkLH20</strain>
    </source>
</reference>
<proteinExistence type="predicted"/>
<evidence type="ECO:0000313" key="2">
    <source>
        <dbReference type="EMBL" id="KAF9878106.1"/>
    </source>
</evidence>
<evidence type="ECO:0000313" key="3">
    <source>
        <dbReference type="Proteomes" id="UP000781932"/>
    </source>
</evidence>
<name>A0A9P6ICN5_9PEZI</name>
<sequence length="261" mass="28839">MGLSLTPDLLRHANLALGCPSMSSDFSGTNRNTNDGPARTHKHNHHSSKSKAQSFGNLHKLQLNLGQIIRAAEHMVNNPFCWTHKQCIFSLHHPQALDLAHNALFSAGIESDTLYIEYSPDRGEMVLKTSESPIHSDFGVRFDRLLRDAVKSNNNVPYIVNKPGTVITVSEEAPSGGAGAIGQLRPDGGWSIHNDDAHGRLVLEVAYSQPQKDVARKCEEYIYGSRGLMRAAIAVKIFYPRSTPDKYTDILNHLDECFIGL</sequence>
<gene>
    <name evidence="2" type="ORF">CkaCkLH20_04144</name>
</gene>
<dbReference type="OrthoDB" id="3485856at2759"/>
<reference evidence="2" key="1">
    <citation type="submission" date="2020-03" db="EMBL/GenBank/DDBJ databases">
        <authorList>
            <person name="He L."/>
        </authorList>
    </citation>
    <scope>NUCLEOTIDE SEQUENCE</scope>
    <source>
        <strain evidence="2">CkLH20</strain>
    </source>
</reference>